<dbReference type="InterPro" id="IPR015943">
    <property type="entry name" value="WD40/YVTN_repeat-like_dom_sf"/>
</dbReference>
<dbReference type="Proteomes" id="UP001055439">
    <property type="component" value="Chromosome 4"/>
</dbReference>
<organism evidence="8 9">
    <name type="scientific">Musa troglodytarum</name>
    <name type="common">fe'i banana</name>
    <dbReference type="NCBI Taxonomy" id="320322"/>
    <lineage>
        <taxon>Eukaryota</taxon>
        <taxon>Viridiplantae</taxon>
        <taxon>Streptophyta</taxon>
        <taxon>Embryophyta</taxon>
        <taxon>Tracheophyta</taxon>
        <taxon>Spermatophyta</taxon>
        <taxon>Magnoliopsida</taxon>
        <taxon>Liliopsida</taxon>
        <taxon>Zingiberales</taxon>
        <taxon>Musaceae</taxon>
        <taxon>Musa</taxon>
    </lineage>
</organism>
<evidence type="ECO:0000256" key="6">
    <source>
        <dbReference type="ARBA" id="ARBA00038255"/>
    </source>
</evidence>
<dbReference type="PANTHER" id="PTHR14344:SF3">
    <property type="entry name" value="WD REPEAT-CONTAINING PROTEIN 6"/>
    <property type="match status" value="1"/>
</dbReference>
<dbReference type="GO" id="GO:0030488">
    <property type="term" value="P:tRNA methylation"/>
    <property type="evidence" value="ECO:0007669"/>
    <property type="project" value="TreeGrafter"/>
</dbReference>
<sequence>MAAGERNSWRLRTGPYLGEISALSFIPLSPRVSSFPLLLAGTGSELLVYDVESAKLINTFQVFEGVRVHGISLRSPDTKEDFFSSEADYLVAVFGERRVKLFLLRVGVGLSDRASGELSVRLDLVQRLPGFDHWILDACFLKEDELLALGLSDNSVALWDLTSSAVVSRVTSSERCLLYSMRMWGNSLKVLRVASGTIFNEIIVWKLIPESPPSSPVILMEHPCPNTSSCAITQIDGRNYVAFHLNRLIGHEGSIFRMAWSSDGTKLMSVSDDRRWVTCRSLIFTYICLYEGSARIWISGGQEQNFDNFREFSSDLILFGHNARIWDCYMTHSVVITAGEDCTCRAWGMNGNLLMIFKEHIGRGIWRCLYDPDSSLLVSAGFDSTIKVHQLHSYSSMETREQGGLIDDLKDQREIFEICAPKLTKQLGLMDSKSEYVRCIRFTRENILFVATNNGYLYHAELSNPGNVKWTELLQVSEAQIICIDILSRNFSEFSLDMEEIVAIGDGKGKVTVVSLTNGDHAPKVLLSFSWSAELERQLLGVHWCRSLGCSYLFTSDPRGMLKLWKINKDSLQSNSQNTTIRPSAFLLAMFTSSFRHRIMCIDALSKEEILICGDKRGNITLFPLSEELMVANHEDVMKNITSLDHFKGAHGISSVTSIYIVRSYSNHVEIQTTGADGCICYFKYYKTQHKVEFLGMKQVKEISIIQSVFSSSNSEDMVLGNYAVGFTSVDFIMWDLTNETKTIKIPCGGWRRPYSFHFGAVPEHQNCFAYLKDHIIHVHRLWVVAGEKLFPKVLHMQYHGREIHSLCFISLGLLSKISKGCRSWIATGCEDGSVRLARYSPIEMGGWSESILLGEHVGGSAVRSICFIPKIYTFRSQIHNTSNGCAYHTSANSNEDQLLLLSVGSKQVLTSWVLLNSTAEIRDSKYLSDPSKFQFSSVSFQWLSTHMPQKFANSRRKVAKPIKLSEEGSCSEKTSIDSDQISRLMSSECRKDKHDCTFVDQIDNDWRYLAVTAFLLKHVNSRFTVCFIVVACSDATVMLRALLLPHRLWFDVALLVPTKSPIPSLQHIVVTDSAQIGNAYFLISGSTDGSITFWDLTEAVGSFMHLALDVQPQTFIDCQRRPQTGRGSQGGRRWRSLANLSFEKRSRNSEGINDVTNLNDCENGFETSSTSENDQTIYPLGTKLNLASELHEIRPLRVLNSVHQSGINCLHVSKMECRGPKSERIYCVISGGDDQSLHLLGFSLQVELTDQGCGRSQPTCRNHIEDATSYHPSGSSFVRECSDCTAEKDNKLDILFQNRISSAHSSAVKGAWTDGTWAFSIGLDQRIRCWKIDDSCGFSECASVIVSVPEPEALDAIICDSERNRYQIAVAGRGMQMVEFITSSAADLSNL</sequence>
<dbReference type="Gene3D" id="2.130.10.10">
    <property type="entry name" value="YVTN repeat-like/Quinoprotein amine dehydrogenase"/>
    <property type="match status" value="4"/>
</dbReference>
<accession>A0A9E7FKE7</accession>
<dbReference type="SMART" id="SM00320">
    <property type="entry name" value="WD40"/>
    <property type="match status" value="11"/>
</dbReference>
<keyword evidence="2" id="KW-0963">Cytoplasm</keyword>
<evidence type="ECO:0000313" key="9">
    <source>
        <dbReference type="Proteomes" id="UP001055439"/>
    </source>
</evidence>
<dbReference type="InterPro" id="IPR001680">
    <property type="entry name" value="WD40_rpt"/>
</dbReference>
<evidence type="ECO:0000256" key="7">
    <source>
        <dbReference type="PROSITE-ProRule" id="PRU00221"/>
    </source>
</evidence>
<reference evidence="8" key="1">
    <citation type="submission" date="2022-05" db="EMBL/GenBank/DDBJ databases">
        <title>The Musa troglodytarum L. genome provides insights into the mechanism of non-climacteric behaviour and enrichment of carotenoids.</title>
        <authorList>
            <person name="Wang J."/>
        </authorList>
    </citation>
    <scope>NUCLEOTIDE SEQUENCE</scope>
    <source>
        <tissue evidence="8">Leaf</tissue>
    </source>
</reference>
<dbReference type="SUPFAM" id="SSF50978">
    <property type="entry name" value="WD40 repeat-like"/>
    <property type="match status" value="4"/>
</dbReference>
<dbReference type="PROSITE" id="PS00678">
    <property type="entry name" value="WD_REPEATS_1"/>
    <property type="match status" value="1"/>
</dbReference>
<evidence type="ECO:0000256" key="2">
    <source>
        <dbReference type="ARBA" id="ARBA00022490"/>
    </source>
</evidence>
<dbReference type="InterPro" id="IPR019775">
    <property type="entry name" value="WD40_repeat_CS"/>
</dbReference>
<evidence type="ECO:0000256" key="4">
    <source>
        <dbReference type="ARBA" id="ARBA00022694"/>
    </source>
</evidence>
<evidence type="ECO:0000256" key="5">
    <source>
        <dbReference type="ARBA" id="ARBA00022737"/>
    </source>
</evidence>
<keyword evidence="3 7" id="KW-0853">WD repeat</keyword>
<keyword evidence="5" id="KW-0677">Repeat</keyword>
<evidence type="ECO:0000256" key="1">
    <source>
        <dbReference type="ARBA" id="ARBA00004496"/>
    </source>
</evidence>
<protein>
    <submittedName>
        <fullName evidence="8">WD domain, G-beta repeat</fullName>
    </submittedName>
</protein>
<dbReference type="OrthoDB" id="5594999at2759"/>
<dbReference type="PANTHER" id="PTHR14344">
    <property type="entry name" value="WD REPEAT PROTEIN"/>
    <property type="match status" value="1"/>
</dbReference>
<dbReference type="InterPro" id="IPR051973">
    <property type="entry name" value="tRNA_Anticodon_Mtase-Reg"/>
</dbReference>
<dbReference type="Pfam" id="PF00400">
    <property type="entry name" value="WD40"/>
    <property type="match status" value="2"/>
</dbReference>
<comment type="subcellular location">
    <subcellularLocation>
        <location evidence="1">Cytoplasm</location>
    </subcellularLocation>
</comment>
<dbReference type="GO" id="GO:0005737">
    <property type="term" value="C:cytoplasm"/>
    <property type="evidence" value="ECO:0007669"/>
    <property type="project" value="UniProtKB-SubCell"/>
</dbReference>
<feature type="repeat" description="WD" evidence="7">
    <location>
        <begin position="128"/>
        <end position="169"/>
    </location>
</feature>
<evidence type="ECO:0000256" key="3">
    <source>
        <dbReference type="ARBA" id="ARBA00022574"/>
    </source>
</evidence>
<dbReference type="EMBL" id="CP097506">
    <property type="protein sequence ID" value="URD95742.1"/>
    <property type="molecule type" value="Genomic_DNA"/>
</dbReference>
<comment type="similarity">
    <text evidence="6">Belongs to the WD repeat WDR6 family.</text>
</comment>
<dbReference type="InterPro" id="IPR036322">
    <property type="entry name" value="WD40_repeat_dom_sf"/>
</dbReference>
<feature type="repeat" description="WD" evidence="7">
    <location>
        <begin position="1082"/>
        <end position="1097"/>
    </location>
</feature>
<proteinExistence type="inferred from homology"/>
<name>A0A9E7FKE7_9LILI</name>
<keyword evidence="4" id="KW-0819">tRNA processing</keyword>
<dbReference type="PROSITE" id="PS50082">
    <property type="entry name" value="WD_REPEATS_2"/>
    <property type="match status" value="2"/>
</dbReference>
<evidence type="ECO:0000313" key="8">
    <source>
        <dbReference type="EMBL" id="URD95742.1"/>
    </source>
</evidence>
<gene>
    <name evidence="8" type="ORF">MUK42_29260</name>
</gene>
<keyword evidence="9" id="KW-1185">Reference proteome</keyword>